<feature type="compositionally biased region" description="Polar residues" evidence="13">
    <location>
        <begin position="31"/>
        <end position="56"/>
    </location>
</feature>
<feature type="coiled-coil region" evidence="12">
    <location>
        <begin position="390"/>
        <end position="424"/>
    </location>
</feature>
<feature type="coiled-coil region" evidence="12">
    <location>
        <begin position="761"/>
        <end position="830"/>
    </location>
</feature>
<proteinExistence type="inferred from homology"/>
<feature type="region of interest" description="Disordered" evidence="13">
    <location>
        <begin position="1"/>
        <end position="69"/>
    </location>
</feature>
<reference evidence="15" key="1">
    <citation type="journal article" date="2022" name="DNA Res.">
        <title>Genome analysis of five recently described species of the CUG-Ser clade uncovers Candida theae as a new hybrid lineage with pathogenic potential in the Candida parapsilosis species complex.</title>
        <authorList>
            <person name="Mixao V."/>
            <person name="Del Olmo V."/>
            <person name="Hegedusova E."/>
            <person name="Saus E."/>
            <person name="Pryszcz L."/>
            <person name="Cillingova A."/>
            <person name="Nosek J."/>
            <person name="Gabaldon T."/>
        </authorList>
    </citation>
    <scope>NUCLEOTIDE SEQUENCE</scope>
    <source>
        <strain evidence="15">CBS 10844</strain>
    </source>
</reference>
<evidence type="ECO:0000256" key="2">
    <source>
        <dbReference type="ARBA" id="ARBA00004286"/>
    </source>
</evidence>
<dbReference type="Proteomes" id="UP001202479">
    <property type="component" value="Unassembled WGS sequence"/>
</dbReference>
<comment type="subcellular location">
    <subcellularLocation>
        <location evidence="2">Chromosome</location>
    </subcellularLocation>
    <subcellularLocation>
        <location evidence="1">Nucleus</location>
    </subcellularLocation>
</comment>
<keyword evidence="5" id="KW-0547">Nucleotide-binding</keyword>
<evidence type="ECO:0000256" key="9">
    <source>
        <dbReference type="ARBA" id="ARBA00023172"/>
    </source>
</evidence>
<dbReference type="Gene3D" id="3.40.50.300">
    <property type="entry name" value="P-loop containing nucleotide triphosphate hydrolases"/>
    <property type="match status" value="2"/>
</dbReference>
<sequence>MAATLTGRKRNYEEFSSDSNNADSSMRDQLSRQISDLQHSSRQNQAFVTSGVLSNGSDEKGGAAGVGGAAAGVTASAGAVGGAAAGASAAAAAAAASAASAGAASTGDTEADSESLESAESTDSDDESDNEFDDDGENENADSNGNAMSPAEAGVIEKLTLKNFMCHDFFELELGPQINFIIGRNGSGKSAILTGILVGLGAKASDTNRGSSIRDLIKDSKNTSRISVVLKNEGVWAFKPEEYGRKIIIERKLQRNGSNTYAIKSEEGKTVSTKKAILEEILYQFNITIDNPLAFLSQDKAREFLTSATAETKFEYFMDGAFITDICNNLDFTKSNIGEIDNKIKQSKVYTAKCKADYKAIAKIYNSHKKHDYLRDKLDLLSGKIHWFNVNAIEEKIMRFSAKAAMLESQIDTKKAEIEAFDKEIEQKIPEQSRLEGECVKAESDFDFKSRQVEEMRDARSKVKAQINVLEKDIKKNLSAIEDLKRDIVKTEKNIAQEKTKIEEQQGGSKEQMKEQLANVVVEIKQVEQEIEAGRQRIKQIERNPDSQLEDLSKAKQEASVKIQELNMRLVDLDRDQNSHYAPWGASRMQSIKRDIDRGHWVEKPIGPIGSLVSVKREFGPWKLLLDAVLSKTLDSFIVANEKDRPVLQQILRKHQAYHNIMVRKTERFSLDNGKAVVGITVMDMLNVENEGALYALIDSNSIEKIIIARSSEEAERLCRQSNVHSVLLQFSRDSGKRVSFNGDIRLDPVYYSTKAPKFGTTNKNELLEEIKREINEEKQNINNIERELRSLKVQIDSERNKLIIEVNLLKQKLDKLKQLRSALEDKIEAEVDFTNITNFEMRVEENNLQIKRLEPLNEALAEEIEAKKERYNILNAEVRKAKQAAADSQESLGAARKALRTGFEYLKALESEKINREQEISKNQLEVENARGLVAKGTPKLMAEMEEAKKICTREEADIKESDTQESISDEYQDIMQQIAISEKQIGSNFEEIVEKLREVDEVVKTALANEKELEEIRRRLNEELVVRRNFLSTTVNHQIKTAKKSFESSMDLRGFKGSINLNFIKKTLDILVKTKQDVEERNADGRSVESLSGGEKSYTQIALLLAIWQTMNSKIRGLDEFDVYMDSVNRSISIKLLLKNLLKYPKSQNIFITPQDIAVVGDLDNECVKIHKMSDPRRT</sequence>
<dbReference type="EMBL" id="JAHUZD010000023">
    <property type="protein sequence ID" value="KAI3406450.2"/>
    <property type="molecule type" value="Genomic_DNA"/>
</dbReference>
<dbReference type="GO" id="GO:0005634">
    <property type="term" value="C:nucleus"/>
    <property type="evidence" value="ECO:0007669"/>
    <property type="project" value="UniProtKB-SubCell"/>
</dbReference>
<evidence type="ECO:0000256" key="4">
    <source>
        <dbReference type="ARBA" id="ARBA00022454"/>
    </source>
</evidence>
<feature type="domain" description="Rad50/SbcC-type AAA" evidence="14">
    <location>
        <begin position="158"/>
        <end position="451"/>
    </location>
</feature>
<keyword evidence="10" id="KW-0234">DNA repair</keyword>
<dbReference type="PANTHER" id="PTHR19306">
    <property type="entry name" value="STRUCTURAL MAINTENANCE OF CHROMOSOMES 5,6 SMC5, SMC6"/>
    <property type="match status" value="1"/>
</dbReference>
<evidence type="ECO:0000256" key="11">
    <source>
        <dbReference type="ARBA" id="ARBA00023242"/>
    </source>
</evidence>
<evidence type="ECO:0000256" key="10">
    <source>
        <dbReference type="ARBA" id="ARBA00023204"/>
    </source>
</evidence>
<evidence type="ECO:0000259" key="14">
    <source>
        <dbReference type="Pfam" id="PF13476"/>
    </source>
</evidence>
<keyword evidence="16" id="KW-1185">Reference proteome</keyword>
<keyword evidence="9" id="KW-0233">DNA recombination</keyword>
<evidence type="ECO:0000256" key="1">
    <source>
        <dbReference type="ARBA" id="ARBA00004123"/>
    </source>
</evidence>
<dbReference type="InterPro" id="IPR038729">
    <property type="entry name" value="Rad50/SbcC_AAA"/>
</dbReference>
<keyword evidence="11" id="KW-0539">Nucleus</keyword>
<dbReference type="GO" id="GO:0003684">
    <property type="term" value="F:damaged DNA binding"/>
    <property type="evidence" value="ECO:0007669"/>
    <property type="project" value="TreeGrafter"/>
</dbReference>
<dbReference type="PANTHER" id="PTHR19306:SF6">
    <property type="entry name" value="STRUCTURAL MAINTENANCE OF CHROMOSOMES PROTEIN 6"/>
    <property type="match status" value="1"/>
</dbReference>
<comment type="similarity">
    <text evidence="3">Belongs to the SMC family. SMC6 subfamily.</text>
</comment>
<comment type="caution">
    <text evidence="15">The sequence shown here is derived from an EMBL/GenBank/DDBJ whole genome shotgun (WGS) entry which is preliminary data.</text>
</comment>
<dbReference type="RefSeq" id="XP_049182195.1">
    <property type="nucleotide sequence ID" value="XM_049326507.1"/>
</dbReference>
<evidence type="ECO:0000256" key="12">
    <source>
        <dbReference type="SAM" id="Coils"/>
    </source>
</evidence>
<dbReference type="GO" id="GO:0035861">
    <property type="term" value="C:site of double-strand break"/>
    <property type="evidence" value="ECO:0007669"/>
    <property type="project" value="TreeGrafter"/>
</dbReference>
<name>A0AAI9T1R5_9ASCO</name>
<dbReference type="SUPFAM" id="SSF52540">
    <property type="entry name" value="P-loop containing nucleoside triphosphate hydrolases"/>
    <property type="match status" value="1"/>
</dbReference>
<feature type="coiled-coil region" evidence="12">
    <location>
        <begin position="858"/>
        <end position="927"/>
    </location>
</feature>
<evidence type="ECO:0000313" key="15">
    <source>
        <dbReference type="EMBL" id="KAI3406450.2"/>
    </source>
</evidence>
<evidence type="ECO:0000313" key="16">
    <source>
        <dbReference type="Proteomes" id="UP001202479"/>
    </source>
</evidence>
<dbReference type="GeneID" id="73378198"/>
<dbReference type="GO" id="GO:0016887">
    <property type="term" value="F:ATP hydrolysis activity"/>
    <property type="evidence" value="ECO:0007669"/>
    <property type="project" value="InterPro"/>
</dbReference>
<evidence type="ECO:0000256" key="7">
    <source>
        <dbReference type="ARBA" id="ARBA00022840"/>
    </source>
</evidence>
<feature type="coiled-coil region" evidence="12">
    <location>
        <begin position="453"/>
        <end position="576"/>
    </location>
</feature>
<keyword evidence="7" id="KW-0067">ATP-binding</keyword>
<evidence type="ECO:0000256" key="13">
    <source>
        <dbReference type="SAM" id="MobiDB-lite"/>
    </source>
</evidence>
<evidence type="ECO:0000256" key="6">
    <source>
        <dbReference type="ARBA" id="ARBA00022763"/>
    </source>
</evidence>
<dbReference type="GO" id="GO:0003697">
    <property type="term" value="F:single-stranded DNA binding"/>
    <property type="evidence" value="ECO:0007669"/>
    <property type="project" value="TreeGrafter"/>
</dbReference>
<dbReference type="GO" id="GO:0005524">
    <property type="term" value="F:ATP binding"/>
    <property type="evidence" value="ECO:0007669"/>
    <property type="project" value="UniProtKB-KW"/>
</dbReference>
<accession>A0AAI9T1R5</accession>
<feature type="region of interest" description="Disordered" evidence="13">
    <location>
        <begin position="104"/>
        <end position="149"/>
    </location>
</feature>
<dbReference type="GO" id="GO:0030915">
    <property type="term" value="C:Smc5-Smc6 complex"/>
    <property type="evidence" value="ECO:0007669"/>
    <property type="project" value="TreeGrafter"/>
</dbReference>
<evidence type="ECO:0000256" key="8">
    <source>
        <dbReference type="ARBA" id="ARBA00023054"/>
    </source>
</evidence>
<dbReference type="GO" id="GO:0000724">
    <property type="term" value="P:double-strand break repair via homologous recombination"/>
    <property type="evidence" value="ECO:0007669"/>
    <property type="project" value="TreeGrafter"/>
</dbReference>
<organism evidence="15 16">
    <name type="scientific">Candida oxycetoniae</name>
    <dbReference type="NCBI Taxonomy" id="497107"/>
    <lineage>
        <taxon>Eukaryota</taxon>
        <taxon>Fungi</taxon>
        <taxon>Dikarya</taxon>
        <taxon>Ascomycota</taxon>
        <taxon>Saccharomycotina</taxon>
        <taxon>Pichiomycetes</taxon>
        <taxon>Debaryomycetaceae</taxon>
        <taxon>Candida/Lodderomyces clade</taxon>
        <taxon>Candida</taxon>
    </lineage>
</organism>
<keyword evidence="4" id="KW-0158">Chromosome</keyword>
<gene>
    <name evidence="15" type="ORF">KGF56_000581</name>
</gene>
<keyword evidence="8 12" id="KW-0175">Coiled coil</keyword>
<dbReference type="AlphaFoldDB" id="A0AAI9T1R5"/>
<keyword evidence="6" id="KW-0227">DNA damage</keyword>
<dbReference type="Pfam" id="PF13476">
    <property type="entry name" value="AAA_23"/>
    <property type="match status" value="1"/>
</dbReference>
<evidence type="ECO:0000256" key="3">
    <source>
        <dbReference type="ARBA" id="ARBA00006793"/>
    </source>
</evidence>
<protein>
    <submittedName>
        <fullName evidence="15">Smc6</fullName>
    </submittedName>
</protein>
<dbReference type="InterPro" id="IPR027417">
    <property type="entry name" value="P-loop_NTPase"/>
</dbReference>
<feature type="compositionally biased region" description="Acidic residues" evidence="13">
    <location>
        <begin position="109"/>
        <end position="140"/>
    </location>
</feature>
<evidence type="ECO:0000256" key="5">
    <source>
        <dbReference type="ARBA" id="ARBA00022741"/>
    </source>
</evidence>